<dbReference type="Proteomes" id="UP000752171">
    <property type="component" value="Unassembled WGS sequence"/>
</dbReference>
<gene>
    <name evidence="4" type="primary">SYT15</name>
    <name evidence="4" type="ORF">AMEX_G18807</name>
</gene>
<proteinExistence type="inferred from homology"/>
<keyword evidence="2" id="KW-0812">Transmembrane</keyword>
<dbReference type="EMBL" id="JAICCE010000015">
    <property type="protein sequence ID" value="KAG9267929.1"/>
    <property type="molecule type" value="Genomic_DNA"/>
</dbReference>
<comment type="caution">
    <text evidence="4">The sequence shown here is derived from an EMBL/GenBank/DDBJ whole genome shotgun (WGS) entry which is preliminary data.</text>
</comment>
<dbReference type="Gene3D" id="2.60.40.150">
    <property type="entry name" value="C2 domain"/>
    <property type="match status" value="2"/>
</dbReference>
<evidence type="ECO:0000313" key="5">
    <source>
        <dbReference type="Proteomes" id="UP000752171"/>
    </source>
</evidence>
<protein>
    <submittedName>
        <fullName evidence="4">Synaptotagmin-15-like isoform X1</fullName>
    </submittedName>
</protein>
<dbReference type="GO" id="GO:0017156">
    <property type="term" value="P:calcium-ion regulated exocytosis"/>
    <property type="evidence" value="ECO:0007669"/>
    <property type="project" value="TreeGrafter"/>
</dbReference>
<evidence type="ECO:0000256" key="1">
    <source>
        <dbReference type="ARBA" id="ARBA00006996"/>
    </source>
</evidence>
<dbReference type="InterPro" id="IPR000008">
    <property type="entry name" value="C2_dom"/>
</dbReference>
<organism evidence="4 5">
    <name type="scientific">Astyanax mexicanus</name>
    <name type="common">Blind cave fish</name>
    <name type="synonym">Astyanax fasciatus mexicanus</name>
    <dbReference type="NCBI Taxonomy" id="7994"/>
    <lineage>
        <taxon>Eukaryota</taxon>
        <taxon>Metazoa</taxon>
        <taxon>Chordata</taxon>
        <taxon>Craniata</taxon>
        <taxon>Vertebrata</taxon>
        <taxon>Euteleostomi</taxon>
        <taxon>Actinopterygii</taxon>
        <taxon>Neopterygii</taxon>
        <taxon>Teleostei</taxon>
        <taxon>Ostariophysi</taxon>
        <taxon>Characiformes</taxon>
        <taxon>Characoidei</taxon>
        <taxon>Acestrorhamphidae</taxon>
        <taxon>Acestrorhamphinae</taxon>
        <taxon>Astyanax</taxon>
    </lineage>
</organism>
<feature type="domain" description="C2" evidence="3">
    <location>
        <begin position="153"/>
        <end position="273"/>
    </location>
</feature>
<dbReference type="GO" id="GO:0001786">
    <property type="term" value="F:phosphatidylserine binding"/>
    <property type="evidence" value="ECO:0007669"/>
    <property type="project" value="TreeGrafter"/>
</dbReference>
<dbReference type="SUPFAM" id="SSF49562">
    <property type="entry name" value="C2 domain (Calcium/lipid-binding domain, CaLB)"/>
    <property type="match status" value="2"/>
</dbReference>
<dbReference type="GO" id="GO:0005509">
    <property type="term" value="F:calcium ion binding"/>
    <property type="evidence" value="ECO:0007669"/>
    <property type="project" value="TreeGrafter"/>
</dbReference>
<dbReference type="InterPro" id="IPR035892">
    <property type="entry name" value="C2_domain_sf"/>
</dbReference>
<name>A0A8T2L9F8_ASTMX</name>
<dbReference type="GO" id="GO:0000149">
    <property type="term" value="F:SNARE binding"/>
    <property type="evidence" value="ECO:0007669"/>
    <property type="project" value="TreeGrafter"/>
</dbReference>
<dbReference type="PANTHER" id="PTHR10024">
    <property type="entry name" value="SYNAPTOTAGMIN"/>
    <property type="match status" value="1"/>
</dbReference>
<keyword evidence="2" id="KW-0472">Membrane</keyword>
<sequence length="450" mass="50575">MDGSLISIFYIFSPPSDNLVALASGLSAVLLFLLLIGLTVYLLWKKRQDQRQYQQLISTNPTIPPCTTVLQTSHSSSYGLAEVPFFLPPSFKRLAHVEENKGREEEEQWEHQPQLHNQRGSLTIGSWFPLGSLRPDLYRLPEEPSEWAEPGGSSMRLCFAVQYCQEKEQLVVTLLRAANLPAHCQACTTLIKLQLLPSEDRRQRQAKARGKGCQPQFNDSFVFQVSNISVGQCTLSMSVYSVDRLKKHHTVGRVLFPLRLSDLREAAGKVLWRDLETESDLALSKHGDIQVSLNYNQSLQRLTVVVLRARGLQCSSNAGVCVQVSLQIHTQVAKTKWTSVAKGSEPIFNEKLTFKLHPRQLDTTCLSLEVQQPATEEPSECQPTPRTTAPMSLGVVVIGPFMYARGRELEHWTEMQSCRAVCGLGHRQHLCSALEEYEGRWGGCWEMIAT</sequence>
<dbReference type="GO" id="GO:0070382">
    <property type="term" value="C:exocytic vesicle"/>
    <property type="evidence" value="ECO:0007669"/>
    <property type="project" value="TreeGrafter"/>
</dbReference>
<dbReference type="AlphaFoldDB" id="A0A8T2L9F8"/>
<dbReference type="FunFam" id="2.60.40.150:FF:000237">
    <property type="entry name" value="Synaptotagmin 15"/>
    <property type="match status" value="1"/>
</dbReference>
<evidence type="ECO:0000256" key="2">
    <source>
        <dbReference type="SAM" id="Phobius"/>
    </source>
</evidence>
<dbReference type="SMART" id="SM00239">
    <property type="entry name" value="C2"/>
    <property type="match status" value="2"/>
</dbReference>
<dbReference type="GO" id="GO:0005886">
    <property type="term" value="C:plasma membrane"/>
    <property type="evidence" value="ECO:0007669"/>
    <property type="project" value="TreeGrafter"/>
</dbReference>
<accession>A0A8T2L9F8</accession>
<reference evidence="4 5" key="1">
    <citation type="submission" date="2021-07" db="EMBL/GenBank/DDBJ databases">
        <authorList>
            <person name="Imarazene B."/>
            <person name="Zahm M."/>
            <person name="Klopp C."/>
            <person name="Cabau C."/>
            <person name="Beille S."/>
            <person name="Jouanno E."/>
            <person name="Castinel A."/>
            <person name="Lluch J."/>
            <person name="Gil L."/>
            <person name="Kuchtly C."/>
            <person name="Lopez Roques C."/>
            <person name="Donnadieu C."/>
            <person name="Parrinello H."/>
            <person name="Journot L."/>
            <person name="Du K."/>
            <person name="Schartl M."/>
            <person name="Retaux S."/>
            <person name="Guiguen Y."/>
        </authorList>
    </citation>
    <scope>NUCLEOTIDE SEQUENCE [LARGE SCALE GENOMIC DNA]</scope>
    <source>
        <strain evidence="4">Pach_M1</strain>
        <tissue evidence="4">Testis</tissue>
    </source>
</reference>
<dbReference type="PANTHER" id="PTHR10024:SF234">
    <property type="entry name" value="SYNAPTOTAGMIN-15-RELATED"/>
    <property type="match status" value="1"/>
</dbReference>
<dbReference type="GO" id="GO:0030276">
    <property type="term" value="F:clathrin binding"/>
    <property type="evidence" value="ECO:0007669"/>
    <property type="project" value="TreeGrafter"/>
</dbReference>
<comment type="similarity">
    <text evidence="1">Belongs to the synaptotagmin family.</text>
</comment>
<evidence type="ECO:0000259" key="3">
    <source>
        <dbReference type="PROSITE" id="PS50004"/>
    </source>
</evidence>
<feature type="transmembrane region" description="Helical" evidence="2">
    <location>
        <begin position="20"/>
        <end position="44"/>
    </location>
</feature>
<evidence type="ECO:0000313" key="4">
    <source>
        <dbReference type="EMBL" id="KAG9267929.1"/>
    </source>
</evidence>
<feature type="domain" description="C2" evidence="3">
    <location>
        <begin position="285"/>
        <end position="413"/>
    </location>
</feature>
<dbReference type="Pfam" id="PF00168">
    <property type="entry name" value="C2"/>
    <property type="match status" value="2"/>
</dbReference>
<dbReference type="GO" id="GO:0005544">
    <property type="term" value="F:calcium-dependent phospholipid binding"/>
    <property type="evidence" value="ECO:0007669"/>
    <property type="project" value="TreeGrafter"/>
</dbReference>
<keyword evidence="2" id="KW-1133">Transmembrane helix</keyword>
<dbReference type="PROSITE" id="PS50004">
    <property type="entry name" value="C2"/>
    <property type="match status" value="2"/>
</dbReference>